<dbReference type="Gene3D" id="3.30.1360.200">
    <property type="match status" value="1"/>
</dbReference>
<evidence type="ECO:0000259" key="10">
    <source>
        <dbReference type="Pfam" id="PF02355"/>
    </source>
</evidence>
<proteinExistence type="inferred from homology"/>
<feature type="transmembrane region" description="Helical" evidence="9">
    <location>
        <begin position="275"/>
        <end position="295"/>
    </location>
</feature>
<comment type="caution">
    <text evidence="9">Lacks conserved residue(s) required for the propagation of feature annotation.</text>
</comment>
<evidence type="ECO:0000313" key="13">
    <source>
        <dbReference type="EMBL" id="AFS78749.1"/>
    </source>
</evidence>
<dbReference type="InterPro" id="IPR022813">
    <property type="entry name" value="SecD/SecF_arch_bac"/>
</dbReference>
<keyword evidence="7 9" id="KW-0811">Translocation</keyword>
<dbReference type="AlphaFoldDB" id="K0AZP6"/>
<keyword evidence="2 9" id="KW-0813">Transport</keyword>
<dbReference type="GO" id="GO:0006605">
    <property type="term" value="P:protein targeting"/>
    <property type="evidence" value="ECO:0007669"/>
    <property type="project" value="UniProtKB-UniRule"/>
</dbReference>
<dbReference type="Proteomes" id="UP000006094">
    <property type="component" value="Chromosome"/>
</dbReference>
<feature type="domain" description="SecDF P1 head subdomain" evidence="12">
    <location>
        <begin position="124"/>
        <end position="229"/>
    </location>
</feature>
<comment type="function">
    <text evidence="9">Part of the Sec protein translocase complex. Interacts with the SecYEG preprotein conducting channel. SecDF uses the proton motive force (PMF) to complete protein translocation after the ATP-dependent function of SecA.</text>
</comment>
<name>K0AZP6_GOTA9</name>
<dbReference type="FunFam" id="1.20.1640.10:FF:000004">
    <property type="entry name" value="Protein translocase subunit SecD"/>
    <property type="match status" value="1"/>
</dbReference>
<dbReference type="PANTHER" id="PTHR30081:SF1">
    <property type="entry name" value="PROTEIN TRANSLOCASE SUBUNIT SECD"/>
    <property type="match status" value="1"/>
</dbReference>
<evidence type="ECO:0000256" key="8">
    <source>
        <dbReference type="ARBA" id="ARBA00023136"/>
    </source>
</evidence>
<dbReference type="HAMAP" id="MF_01463_B">
    <property type="entry name" value="SecD_B"/>
    <property type="match status" value="1"/>
</dbReference>
<dbReference type="PRINTS" id="PR00702">
    <property type="entry name" value="ACRIFLAVINRP"/>
</dbReference>
<evidence type="ECO:0000259" key="11">
    <source>
        <dbReference type="Pfam" id="PF21760"/>
    </source>
</evidence>
<dbReference type="GO" id="GO:0065002">
    <property type="term" value="P:intracellular protein transmembrane transport"/>
    <property type="evidence" value="ECO:0007669"/>
    <property type="project" value="UniProtKB-UniRule"/>
</dbReference>
<dbReference type="Pfam" id="PF22599">
    <property type="entry name" value="SecDF_P1_head"/>
    <property type="match status" value="1"/>
</dbReference>
<dbReference type="Pfam" id="PF21760">
    <property type="entry name" value="SecD_1st"/>
    <property type="match status" value="1"/>
</dbReference>
<evidence type="ECO:0000259" key="12">
    <source>
        <dbReference type="Pfam" id="PF22599"/>
    </source>
</evidence>
<dbReference type="PATRIC" id="fig|1128398.3.peg.1788"/>
<feature type="domain" description="Protein translocase subunit SecDF P1" evidence="11">
    <location>
        <begin position="64"/>
        <end position="122"/>
    </location>
</feature>
<keyword evidence="6 9" id="KW-1133">Transmembrane helix</keyword>
<dbReference type="InterPro" id="IPR005791">
    <property type="entry name" value="SecD"/>
</dbReference>
<accession>K0AZP6</accession>
<dbReference type="InterPro" id="IPR055344">
    <property type="entry name" value="SecD_SecF_C_bact"/>
</dbReference>
<dbReference type="GO" id="GO:0005886">
    <property type="term" value="C:plasma membrane"/>
    <property type="evidence" value="ECO:0007669"/>
    <property type="project" value="UniProtKB-SubCell"/>
</dbReference>
<dbReference type="Pfam" id="PF02355">
    <property type="entry name" value="SecD_SecF_C"/>
    <property type="match status" value="1"/>
</dbReference>
<dbReference type="InterPro" id="IPR054384">
    <property type="entry name" value="SecDF_P1_head"/>
</dbReference>
<comment type="subcellular location">
    <subcellularLocation>
        <location evidence="1 9">Cell membrane</location>
        <topology evidence="1 9">Multi-pass membrane protein</topology>
    </subcellularLocation>
</comment>
<dbReference type="GO" id="GO:0015450">
    <property type="term" value="F:protein-transporting ATPase activity"/>
    <property type="evidence" value="ECO:0007669"/>
    <property type="project" value="InterPro"/>
</dbReference>
<dbReference type="Gene3D" id="3.30.70.3400">
    <property type="match status" value="1"/>
</dbReference>
<protein>
    <recommendedName>
        <fullName evidence="9">Protein translocase subunit SecD</fullName>
    </recommendedName>
</protein>
<dbReference type="GO" id="GO:0043952">
    <property type="term" value="P:protein transport by the Sec complex"/>
    <property type="evidence" value="ECO:0007669"/>
    <property type="project" value="UniProtKB-UniRule"/>
</dbReference>
<keyword evidence="3 9" id="KW-1003">Cell membrane</keyword>
<dbReference type="Pfam" id="PF07549">
    <property type="entry name" value="Sec_GG"/>
    <property type="match status" value="1"/>
</dbReference>
<keyword evidence="4 9" id="KW-0812">Transmembrane</keyword>
<keyword evidence="8 9" id="KW-0472">Membrane</keyword>
<feature type="transmembrane region" description="Helical" evidence="9">
    <location>
        <begin position="374"/>
        <end position="398"/>
    </location>
</feature>
<keyword evidence="14" id="KW-1185">Reference proteome</keyword>
<evidence type="ECO:0000256" key="3">
    <source>
        <dbReference type="ARBA" id="ARBA00022475"/>
    </source>
</evidence>
<feature type="transmembrane region" description="Helical" evidence="9">
    <location>
        <begin position="343"/>
        <end position="368"/>
    </location>
</feature>
<dbReference type="eggNOG" id="COG0342">
    <property type="taxonomic scope" value="Bacteria"/>
</dbReference>
<dbReference type="SUPFAM" id="SSF82866">
    <property type="entry name" value="Multidrug efflux transporter AcrB transmembrane domain"/>
    <property type="match status" value="1"/>
</dbReference>
<feature type="domain" description="Protein export membrane protein SecD/SecF C-terminal" evidence="10">
    <location>
        <begin position="231"/>
        <end position="401"/>
    </location>
</feature>
<dbReference type="HOGENOM" id="CLU_007894_4_2_9"/>
<evidence type="ECO:0000256" key="5">
    <source>
        <dbReference type="ARBA" id="ARBA00022927"/>
    </source>
</evidence>
<feature type="transmembrane region" description="Helical" evidence="9">
    <location>
        <begin position="301"/>
        <end position="322"/>
    </location>
</feature>
<dbReference type="NCBIfam" id="TIGR01129">
    <property type="entry name" value="secD"/>
    <property type="match status" value="1"/>
</dbReference>
<dbReference type="PANTHER" id="PTHR30081">
    <property type="entry name" value="PROTEIN-EXPORT MEMBRANE PROTEIN SEC"/>
    <property type="match status" value="1"/>
</dbReference>
<sequence length="415" mass="44687">MILGIVFILVVISSYTAIFGLSLGKYKIPPIKEKMQLGLDLAGGVYVELEAQTKDTGKELAKKMEQSKSIIRQRVDTLGVSEPNIVIQGKDRIRIELAGVKDTEQAFQMIGKTAQLQFIDPDGKVILTGKNIKKSDVAFQQSNTSANTPMVSLHFDEEGTKAFKEATGRLSKQTERGKNILYIVLDGKTISSPAVGTEITNGQAVIEGGFTIESATELANLIRAGALPVELKEVQTSVMGPSLGLEALDKSIKAGSIGITIMFLFMLLVYRVPGFIADICLTIYILIVLTIMSILEVKLTLPGIAGLILSIGMAVDANIVIFERIREEIKAGKTVRIAVEKGYSRALTAVIDSNTTTLIAGVVLYYLGTGPIKGFGVTLIIGLAVSMLTAVFITKYLLRLVANTELGKNKKLFGA</sequence>
<organism evidence="13 14">
    <name type="scientific">Gottschalkia acidurici (strain ATCC 7906 / DSM 604 / BCRC 14475 / CIP 104303 / KCTC 5404 / NCIMB 10678 / 9a)</name>
    <name type="common">Clostridium acidurici</name>
    <dbReference type="NCBI Taxonomy" id="1128398"/>
    <lineage>
        <taxon>Bacteria</taxon>
        <taxon>Bacillati</taxon>
        <taxon>Bacillota</taxon>
        <taxon>Tissierellia</taxon>
        <taxon>Tissierellales</taxon>
        <taxon>Gottschalkiaceae</taxon>
        <taxon>Gottschalkia</taxon>
    </lineage>
</organism>
<evidence type="ECO:0000256" key="7">
    <source>
        <dbReference type="ARBA" id="ARBA00023010"/>
    </source>
</evidence>
<dbReference type="KEGG" id="cad:Curi_c17420"/>
<gene>
    <name evidence="9 13" type="primary">secD</name>
    <name evidence="13" type="ordered locus">Curi_c17420</name>
</gene>
<dbReference type="InterPro" id="IPR022646">
    <property type="entry name" value="SecD/SecF_CS"/>
</dbReference>
<dbReference type="InterPro" id="IPR001036">
    <property type="entry name" value="Acrflvin-R"/>
</dbReference>
<keyword evidence="5 9" id="KW-0653">Protein transport</keyword>
<comment type="similarity">
    <text evidence="9">Belongs to the SecD/SecF family. SecD subfamily.</text>
</comment>
<dbReference type="Gene3D" id="1.20.1640.10">
    <property type="entry name" value="Multidrug efflux transporter AcrB transmembrane domain"/>
    <property type="match status" value="1"/>
</dbReference>
<dbReference type="EMBL" id="CP003326">
    <property type="protein sequence ID" value="AFS78749.1"/>
    <property type="molecule type" value="Genomic_DNA"/>
</dbReference>
<dbReference type="STRING" id="1128398.Curi_c17420"/>
<reference evidence="13 14" key="1">
    <citation type="journal article" date="2012" name="PLoS ONE">
        <title>The purine-utilizing bacterium Clostridium acidurici 9a: a genome-guided metabolic reconsideration.</title>
        <authorList>
            <person name="Hartwich K."/>
            <person name="Poehlein A."/>
            <person name="Daniel R."/>
        </authorList>
    </citation>
    <scope>NUCLEOTIDE SEQUENCE [LARGE SCALE GENOMIC DNA]</scope>
    <source>
        <strain evidence="14">ATCC 7906 / DSM 604 / BCRC 14475 / CIP 104303 / KCTC 5404 / NCIMB 10678 / 9a</strain>
    </source>
</reference>
<evidence type="ECO:0000256" key="1">
    <source>
        <dbReference type="ARBA" id="ARBA00004651"/>
    </source>
</evidence>
<evidence type="ECO:0000256" key="4">
    <source>
        <dbReference type="ARBA" id="ARBA00022692"/>
    </source>
</evidence>
<evidence type="ECO:0000256" key="2">
    <source>
        <dbReference type="ARBA" id="ARBA00022448"/>
    </source>
</evidence>
<comment type="subunit">
    <text evidence="9">Forms a complex with SecF. Part of the essential Sec protein translocation apparatus which comprises SecA, SecYEG and auxiliary proteins SecDF. Other proteins may also be involved.</text>
</comment>
<dbReference type="InterPro" id="IPR048634">
    <property type="entry name" value="SecD_SecF_C"/>
</dbReference>
<evidence type="ECO:0000313" key="14">
    <source>
        <dbReference type="Proteomes" id="UP000006094"/>
    </source>
</evidence>
<dbReference type="InterPro" id="IPR048631">
    <property type="entry name" value="SecD_1st"/>
</dbReference>
<evidence type="ECO:0000256" key="9">
    <source>
        <dbReference type="HAMAP-Rule" id="MF_01463"/>
    </source>
</evidence>
<evidence type="ECO:0000256" key="6">
    <source>
        <dbReference type="ARBA" id="ARBA00022989"/>
    </source>
</evidence>
<dbReference type="NCBIfam" id="TIGR00916">
    <property type="entry name" value="2A0604s01"/>
    <property type="match status" value="1"/>
</dbReference>